<evidence type="ECO:0000313" key="4">
    <source>
        <dbReference type="EMBL" id="RJP62028.1"/>
    </source>
</evidence>
<sequence>MNKSIFAALVIIVLFLTQTTDASPTFRLDNGHVYDIVYLGGSSNPYPSAVSLASTRNAHLVTITTSAEQSWIASRLSGIISGGNSAWTGGTQNRTSPSYSEPYGGWEWVTGEPWTFTNNSFADNYGGYQDNLILHPTFMWDDTSLGEYTGSRQFAALEWDSLDAYHAYYSNDPLVDTYAGAPAAKSYIAFSGNTFGYDWDLTDINTLYTLFTAGENNQEWDPVIVDGAVWRYSDTTYAGHSAGDRWTENGIDYIYLGTAGLEGGFIPEPASIILIGITCALMIFKSRNKILRK</sequence>
<proteinExistence type="predicted"/>
<dbReference type="AlphaFoldDB" id="A0A3A4RAI1"/>
<dbReference type="EMBL" id="QZJZ01000005">
    <property type="protein sequence ID" value="RJP62028.1"/>
    <property type="molecule type" value="Genomic_DNA"/>
</dbReference>
<feature type="domain" description="C-type lectin" evidence="3">
    <location>
        <begin position="57"/>
        <end position="142"/>
    </location>
</feature>
<keyword evidence="1" id="KW-0472">Membrane</keyword>
<keyword evidence="1" id="KW-1133">Transmembrane helix</keyword>
<dbReference type="Proteomes" id="UP000266426">
    <property type="component" value="Unassembled WGS sequence"/>
</dbReference>
<dbReference type="PROSITE" id="PS50041">
    <property type="entry name" value="C_TYPE_LECTIN_2"/>
    <property type="match status" value="1"/>
</dbReference>
<dbReference type="Gene3D" id="3.10.100.10">
    <property type="entry name" value="Mannose-Binding Protein A, subunit A"/>
    <property type="match status" value="1"/>
</dbReference>
<organism evidence="4 5">
    <name type="scientific">Candidatus Auribacter fodinae</name>
    <dbReference type="NCBI Taxonomy" id="2093366"/>
    <lineage>
        <taxon>Bacteria</taxon>
        <taxon>Pseudomonadati</taxon>
        <taxon>Candidatus Auribacterota</taxon>
        <taxon>Candidatus Auribacteria</taxon>
        <taxon>Candidatus Auribacterales</taxon>
        <taxon>Candidatus Auribacteraceae</taxon>
        <taxon>Candidatus Auribacter</taxon>
    </lineage>
</organism>
<feature type="chain" id="PRO_5017333887" description="C-type lectin domain-containing protein" evidence="2">
    <location>
        <begin position="23"/>
        <end position="293"/>
    </location>
</feature>
<evidence type="ECO:0000259" key="3">
    <source>
        <dbReference type="PROSITE" id="PS50041"/>
    </source>
</evidence>
<name>A0A3A4RAI1_9BACT</name>
<dbReference type="InterPro" id="IPR001304">
    <property type="entry name" value="C-type_lectin-like"/>
</dbReference>
<dbReference type="InterPro" id="IPR016186">
    <property type="entry name" value="C-type_lectin-like/link_sf"/>
</dbReference>
<feature type="signal peptide" evidence="2">
    <location>
        <begin position="1"/>
        <end position="22"/>
    </location>
</feature>
<protein>
    <recommendedName>
        <fullName evidence="3">C-type lectin domain-containing protein</fullName>
    </recommendedName>
</protein>
<dbReference type="SUPFAM" id="SSF56436">
    <property type="entry name" value="C-type lectin-like"/>
    <property type="match status" value="1"/>
</dbReference>
<evidence type="ECO:0000313" key="5">
    <source>
        <dbReference type="Proteomes" id="UP000266426"/>
    </source>
</evidence>
<feature type="transmembrane region" description="Helical" evidence="1">
    <location>
        <begin position="265"/>
        <end position="284"/>
    </location>
</feature>
<evidence type="ECO:0000256" key="2">
    <source>
        <dbReference type="SAM" id="SignalP"/>
    </source>
</evidence>
<accession>A0A3A4RAI1</accession>
<keyword evidence="1" id="KW-0812">Transmembrane</keyword>
<dbReference type="InterPro" id="IPR016187">
    <property type="entry name" value="CTDL_fold"/>
</dbReference>
<keyword evidence="2" id="KW-0732">Signal</keyword>
<gene>
    <name evidence="4" type="ORF">C4541_00395</name>
</gene>
<comment type="caution">
    <text evidence="4">The sequence shown here is derived from an EMBL/GenBank/DDBJ whole genome shotgun (WGS) entry which is preliminary data.</text>
</comment>
<evidence type="ECO:0000256" key="1">
    <source>
        <dbReference type="SAM" id="Phobius"/>
    </source>
</evidence>
<reference evidence="4 5" key="1">
    <citation type="journal article" date="2017" name="ISME J.">
        <title>Energy and carbon metabolisms in a deep terrestrial subsurface fluid microbial community.</title>
        <authorList>
            <person name="Momper L."/>
            <person name="Jungbluth S.P."/>
            <person name="Lee M.D."/>
            <person name="Amend J.P."/>
        </authorList>
    </citation>
    <scope>NUCLEOTIDE SEQUENCE [LARGE SCALE GENOMIC DNA]</scope>
    <source>
        <strain evidence="4">SURF_26</strain>
    </source>
</reference>